<feature type="compositionally biased region" description="Basic and acidic residues" evidence="1">
    <location>
        <begin position="13"/>
        <end position="39"/>
    </location>
</feature>
<proteinExistence type="predicted"/>
<accession>A0A0A9WYX3</accession>
<reference evidence="2" key="1">
    <citation type="journal article" date="2014" name="PLoS ONE">
        <title>Transcriptome-Based Identification of ABC Transporters in the Western Tarnished Plant Bug Lygus hesperus.</title>
        <authorList>
            <person name="Hull J.J."/>
            <person name="Chaney K."/>
            <person name="Geib S.M."/>
            <person name="Fabrick J.A."/>
            <person name="Brent C.S."/>
            <person name="Walsh D."/>
            <person name="Lavine L.C."/>
        </authorList>
    </citation>
    <scope>NUCLEOTIDE SEQUENCE</scope>
</reference>
<feature type="non-terminal residue" evidence="2">
    <location>
        <position position="1"/>
    </location>
</feature>
<dbReference type="EMBL" id="GBHO01033559">
    <property type="protein sequence ID" value="JAG10045.1"/>
    <property type="molecule type" value="Transcribed_RNA"/>
</dbReference>
<feature type="compositionally biased region" description="Basic and acidic residues" evidence="1">
    <location>
        <begin position="65"/>
        <end position="144"/>
    </location>
</feature>
<evidence type="ECO:0000313" key="2">
    <source>
        <dbReference type="EMBL" id="JAG10045.1"/>
    </source>
</evidence>
<reference evidence="2" key="2">
    <citation type="submission" date="2014-07" db="EMBL/GenBank/DDBJ databases">
        <authorList>
            <person name="Hull J."/>
        </authorList>
    </citation>
    <scope>NUCLEOTIDE SEQUENCE</scope>
</reference>
<protein>
    <submittedName>
        <fullName evidence="2">Voltage-dependent N-type calcium channel subunit alpha-1B</fullName>
    </submittedName>
</protein>
<organism evidence="2">
    <name type="scientific">Lygus hesperus</name>
    <name type="common">Western plant bug</name>
    <dbReference type="NCBI Taxonomy" id="30085"/>
    <lineage>
        <taxon>Eukaryota</taxon>
        <taxon>Metazoa</taxon>
        <taxon>Ecdysozoa</taxon>
        <taxon>Arthropoda</taxon>
        <taxon>Hexapoda</taxon>
        <taxon>Insecta</taxon>
        <taxon>Pterygota</taxon>
        <taxon>Neoptera</taxon>
        <taxon>Paraneoptera</taxon>
        <taxon>Hemiptera</taxon>
        <taxon>Heteroptera</taxon>
        <taxon>Panheteroptera</taxon>
        <taxon>Cimicomorpha</taxon>
        <taxon>Miridae</taxon>
        <taxon>Mirini</taxon>
        <taxon>Lygus</taxon>
    </lineage>
</organism>
<evidence type="ECO:0000256" key="1">
    <source>
        <dbReference type="SAM" id="MobiDB-lite"/>
    </source>
</evidence>
<sequence length="201" mass="23330">GDEEYEDGGYQDELEKRNEEVYKERANHYIETDDQKEPSKSLWHMEPGQHEPVNERQGGSGDQGLVEHAEPGKHEPIPVEPEVRQKMYQKHMEPGRHEIKDPKAGPRKHMEPGRHELLPRKHKEPGLHEPEPEEHMEPGKHETASSKNHKKTDNGTVEQEVEQHKEPGVHEPKLEEHDEPGEHEAVRTMKRKKIPRILYGG</sequence>
<feature type="non-terminal residue" evidence="2">
    <location>
        <position position="201"/>
    </location>
</feature>
<dbReference type="AlphaFoldDB" id="A0A0A9WYX3"/>
<feature type="region of interest" description="Disordered" evidence="1">
    <location>
        <begin position="1"/>
        <end position="201"/>
    </location>
</feature>
<gene>
    <name evidence="2" type="primary">CACNA1B_1</name>
    <name evidence="2" type="ORF">CM83_100200</name>
</gene>
<feature type="compositionally biased region" description="Basic and acidic residues" evidence="1">
    <location>
        <begin position="161"/>
        <end position="187"/>
    </location>
</feature>
<feature type="compositionally biased region" description="Acidic residues" evidence="1">
    <location>
        <begin position="1"/>
        <end position="12"/>
    </location>
</feature>
<name>A0A0A9WYX3_LYGHE</name>